<dbReference type="EMBL" id="CAJNOK010018036">
    <property type="protein sequence ID" value="CAF1274938.1"/>
    <property type="molecule type" value="Genomic_DNA"/>
</dbReference>
<feature type="non-terminal residue" evidence="2">
    <location>
        <position position="23"/>
    </location>
</feature>
<sequence length="23" mass="2609">MTKGRALPYKAISHMTYPNQTVT</sequence>
<organism evidence="2 3">
    <name type="scientific">Didymodactylos carnosus</name>
    <dbReference type="NCBI Taxonomy" id="1234261"/>
    <lineage>
        <taxon>Eukaryota</taxon>
        <taxon>Metazoa</taxon>
        <taxon>Spiralia</taxon>
        <taxon>Gnathifera</taxon>
        <taxon>Rotifera</taxon>
        <taxon>Eurotatoria</taxon>
        <taxon>Bdelloidea</taxon>
        <taxon>Philodinida</taxon>
        <taxon>Philodinidae</taxon>
        <taxon>Didymodactylos</taxon>
    </lineage>
</organism>
<reference evidence="2" key="1">
    <citation type="submission" date="2021-02" db="EMBL/GenBank/DDBJ databases">
        <authorList>
            <person name="Nowell W R."/>
        </authorList>
    </citation>
    <scope>NUCLEOTIDE SEQUENCE</scope>
</reference>
<dbReference type="Proteomes" id="UP000682733">
    <property type="component" value="Unassembled WGS sequence"/>
</dbReference>
<dbReference type="AlphaFoldDB" id="A0A8S2Q042"/>
<dbReference type="Proteomes" id="UP000677228">
    <property type="component" value="Unassembled WGS sequence"/>
</dbReference>
<evidence type="ECO:0000313" key="1">
    <source>
        <dbReference type="EMBL" id="CAF1274938.1"/>
    </source>
</evidence>
<name>A0A8S2Q042_9BILA</name>
<gene>
    <name evidence="1" type="ORF">OVA965_LOCUS27364</name>
    <name evidence="2" type="ORF">TMI583_LOCUS28108</name>
</gene>
<comment type="caution">
    <text evidence="2">The sequence shown here is derived from an EMBL/GenBank/DDBJ whole genome shotgun (WGS) entry which is preliminary data.</text>
</comment>
<accession>A0A8S2Q042</accession>
<proteinExistence type="predicted"/>
<dbReference type="EMBL" id="CAJOBA010039597">
    <property type="protein sequence ID" value="CAF4080067.1"/>
    <property type="molecule type" value="Genomic_DNA"/>
</dbReference>
<evidence type="ECO:0000313" key="2">
    <source>
        <dbReference type="EMBL" id="CAF4080067.1"/>
    </source>
</evidence>
<evidence type="ECO:0000313" key="3">
    <source>
        <dbReference type="Proteomes" id="UP000682733"/>
    </source>
</evidence>
<protein>
    <submittedName>
        <fullName evidence="2">Uncharacterized protein</fullName>
    </submittedName>
</protein>